<comment type="subunit">
    <text evidence="2">Homotrimer.</text>
</comment>
<dbReference type="InterPro" id="IPR036451">
    <property type="entry name" value="CblAdoTrfase-like_sf"/>
</dbReference>
<dbReference type="PANTHER" id="PTHR12213:SF0">
    <property type="entry name" value="CORRINOID ADENOSYLTRANSFERASE MMAB"/>
    <property type="match status" value="1"/>
</dbReference>
<evidence type="ECO:0000256" key="4">
    <source>
        <dbReference type="ARBA" id="ARBA00022741"/>
    </source>
</evidence>
<dbReference type="UniPathway" id="UPA00148">
    <property type="reaction ID" value="UER00233"/>
</dbReference>
<sequence>MVRLNKIYTRTGDDGSTGLVDGSRLPKHAARMEAIGAVDEANSAIGLAVCALAATPDGTGHAASLTRIQNDLFDLGADLATPAAPDDDFAPGEMTLRIVPAQVAWLESAIDEINARLSPLRSFILPGGSEAAARVHIARASTRAAERRATAAAAQEAINPAALAYLNRLSDFLFVLARAVNSDGADDVLWVPGQNR</sequence>
<evidence type="ECO:0000256" key="2">
    <source>
        <dbReference type="ARBA" id="ARBA00011233"/>
    </source>
</evidence>
<dbReference type="InterPro" id="IPR016030">
    <property type="entry name" value="CblAdoTrfase-like"/>
</dbReference>
<dbReference type="NCBIfam" id="TIGR00636">
    <property type="entry name" value="PduO_Nterm"/>
    <property type="match status" value="1"/>
</dbReference>
<evidence type="ECO:0000313" key="9">
    <source>
        <dbReference type="Proteomes" id="UP000465810"/>
    </source>
</evidence>
<dbReference type="RefSeq" id="WP_160984206.1">
    <property type="nucleotide sequence ID" value="NZ_WVTD01000001.1"/>
</dbReference>
<proteinExistence type="inferred from homology"/>
<keyword evidence="5 6" id="KW-0067">ATP-binding</keyword>
<feature type="domain" description="Cobalamin adenosyltransferase-like" evidence="7">
    <location>
        <begin position="7"/>
        <end position="179"/>
    </location>
</feature>
<dbReference type="Gene3D" id="1.20.1200.10">
    <property type="entry name" value="Cobalamin adenosyltransferase-like"/>
    <property type="match status" value="1"/>
</dbReference>
<evidence type="ECO:0000259" key="7">
    <source>
        <dbReference type="Pfam" id="PF01923"/>
    </source>
</evidence>
<dbReference type="GO" id="GO:0009236">
    <property type="term" value="P:cobalamin biosynthetic process"/>
    <property type="evidence" value="ECO:0007669"/>
    <property type="project" value="UniProtKB-UniRule"/>
</dbReference>
<evidence type="ECO:0000256" key="1">
    <source>
        <dbReference type="ARBA" id="ARBA00007487"/>
    </source>
</evidence>
<accession>A0A7X4GDY1</accession>
<comment type="caution">
    <text evidence="8">The sequence shown here is derived from an EMBL/GenBank/DDBJ whole genome shotgun (WGS) entry which is preliminary data.</text>
</comment>
<dbReference type="GO" id="GO:0008817">
    <property type="term" value="F:corrinoid adenosyltransferase activity"/>
    <property type="evidence" value="ECO:0007669"/>
    <property type="project" value="UniProtKB-UniRule"/>
</dbReference>
<evidence type="ECO:0000313" key="8">
    <source>
        <dbReference type="EMBL" id="MYL96484.1"/>
    </source>
</evidence>
<organism evidence="8 9">
    <name type="scientific">Novosphingobium silvae</name>
    <dbReference type="NCBI Taxonomy" id="2692619"/>
    <lineage>
        <taxon>Bacteria</taxon>
        <taxon>Pseudomonadati</taxon>
        <taxon>Pseudomonadota</taxon>
        <taxon>Alphaproteobacteria</taxon>
        <taxon>Sphingomonadales</taxon>
        <taxon>Sphingomonadaceae</taxon>
        <taxon>Novosphingobium</taxon>
    </lineage>
</organism>
<reference evidence="8 9" key="1">
    <citation type="submission" date="2019-12" db="EMBL/GenBank/DDBJ databases">
        <authorList>
            <person name="Feng G."/>
            <person name="Zhu H."/>
        </authorList>
    </citation>
    <scope>NUCLEOTIDE SEQUENCE [LARGE SCALE GENOMIC DNA]</scope>
    <source>
        <strain evidence="8 9">FGD1</strain>
    </source>
</reference>
<dbReference type="Proteomes" id="UP000465810">
    <property type="component" value="Unassembled WGS sequence"/>
</dbReference>
<dbReference type="InterPro" id="IPR029499">
    <property type="entry name" value="PduO-typ"/>
</dbReference>
<keyword evidence="4 6" id="KW-0547">Nucleotide-binding</keyword>
<gene>
    <name evidence="8" type="ORF">GR702_01675</name>
</gene>
<evidence type="ECO:0000256" key="3">
    <source>
        <dbReference type="ARBA" id="ARBA00022679"/>
    </source>
</evidence>
<dbReference type="GO" id="GO:0005524">
    <property type="term" value="F:ATP binding"/>
    <property type="evidence" value="ECO:0007669"/>
    <property type="project" value="UniProtKB-UniRule"/>
</dbReference>
<dbReference type="PANTHER" id="PTHR12213">
    <property type="entry name" value="CORRINOID ADENOSYLTRANSFERASE"/>
    <property type="match status" value="1"/>
</dbReference>
<dbReference type="Pfam" id="PF01923">
    <property type="entry name" value="Cob_adeno_trans"/>
    <property type="match status" value="1"/>
</dbReference>
<evidence type="ECO:0000256" key="6">
    <source>
        <dbReference type="RuleBase" id="RU366026"/>
    </source>
</evidence>
<protein>
    <recommendedName>
        <fullName evidence="6">Corrinoid adenosyltransferase</fullName>
        <ecNumber evidence="6">2.5.1.17</ecNumber>
    </recommendedName>
    <alternativeName>
        <fullName evidence="6">Cob(II)alamin adenosyltransferase</fullName>
    </alternativeName>
    <alternativeName>
        <fullName evidence="6">Cob(II)yrinic acid a,c-diamide adenosyltransferase</fullName>
    </alternativeName>
    <alternativeName>
        <fullName evidence="6">Cobinamide/cobalamin adenosyltransferase</fullName>
    </alternativeName>
</protein>
<dbReference type="EMBL" id="WVTD01000001">
    <property type="protein sequence ID" value="MYL96484.1"/>
    <property type="molecule type" value="Genomic_DNA"/>
</dbReference>
<keyword evidence="3 6" id="KW-0808">Transferase</keyword>
<name>A0A7X4GDY1_9SPHN</name>
<evidence type="ECO:0000256" key="5">
    <source>
        <dbReference type="ARBA" id="ARBA00022840"/>
    </source>
</evidence>
<dbReference type="AlphaFoldDB" id="A0A7X4GDY1"/>
<keyword evidence="6" id="KW-0169">Cobalamin biosynthesis</keyword>
<comment type="similarity">
    <text evidence="1 6">Belongs to the Cob(I)alamin adenosyltransferase family.</text>
</comment>
<keyword evidence="9" id="KW-1185">Reference proteome</keyword>
<comment type="pathway">
    <text evidence="6">Cofactor biosynthesis; adenosylcobalamin biosynthesis; adenosylcobalamin from cob(II)yrinate a,c-diamide: step 2/7.</text>
</comment>
<comment type="catalytic activity">
    <reaction evidence="6">
        <text>2 cob(II)yrinate a,c diamide + reduced [electron-transfer flavoprotein] + 2 ATP = 2 adenosylcob(III)yrinate a,c-diamide + 2 triphosphate + oxidized [electron-transfer flavoprotein] + 3 H(+)</text>
        <dbReference type="Rhea" id="RHEA:11528"/>
        <dbReference type="Rhea" id="RHEA-COMP:10685"/>
        <dbReference type="Rhea" id="RHEA-COMP:10686"/>
        <dbReference type="ChEBI" id="CHEBI:15378"/>
        <dbReference type="ChEBI" id="CHEBI:18036"/>
        <dbReference type="ChEBI" id="CHEBI:30616"/>
        <dbReference type="ChEBI" id="CHEBI:57692"/>
        <dbReference type="ChEBI" id="CHEBI:58307"/>
        <dbReference type="ChEBI" id="CHEBI:58503"/>
        <dbReference type="ChEBI" id="CHEBI:58537"/>
        <dbReference type="EC" id="2.5.1.17"/>
    </reaction>
</comment>
<dbReference type="FunFam" id="1.20.1200.10:FF:000001">
    <property type="entry name" value="Cob(I)yrinic acid a,c-diamide adenosyltransferase"/>
    <property type="match status" value="1"/>
</dbReference>
<dbReference type="SUPFAM" id="SSF89028">
    <property type="entry name" value="Cobalamin adenosyltransferase-like"/>
    <property type="match status" value="1"/>
</dbReference>
<dbReference type="EC" id="2.5.1.17" evidence="6"/>
<comment type="catalytic activity">
    <reaction evidence="6">
        <text>2 cob(II)alamin + reduced [electron-transfer flavoprotein] + 2 ATP = 2 adenosylcob(III)alamin + 2 triphosphate + oxidized [electron-transfer flavoprotein] + 3 H(+)</text>
        <dbReference type="Rhea" id="RHEA:28671"/>
        <dbReference type="Rhea" id="RHEA-COMP:10685"/>
        <dbReference type="Rhea" id="RHEA-COMP:10686"/>
        <dbReference type="ChEBI" id="CHEBI:15378"/>
        <dbReference type="ChEBI" id="CHEBI:16304"/>
        <dbReference type="ChEBI" id="CHEBI:18036"/>
        <dbReference type="ChEBI" id="CHEBI:18408"/>
        <dbReference type="ChEBI" id="CHEBI:30616"/>
        <dbReference type="ChEBI" id="CHEBI:57692"/>
        <dbReference type="ChEBI" id="CHEBI:58307"/>
        <dbReference type="EC" id="2.5.1.17"/>
    </reaction>
</comment>